<evidence type="ECO:0000259" key="10">
    <source>
        <dbReference type="Pfam" id="PF11356"/>
    </source>
</evidence>
<dbReference type="RefSeq" id="WP_073270460.1">
    <property type="nucleotide sequence ID" value="NZ_FQVA01000001.1"/>
</dbReference>
<evidence type="ECO:0000313" key="12">
    <source>
        <dbReference type="Proteomes" id="UP000184170"/>
    </source>
</evidence>
<dbReference type="OrthoDB" id="5574088at2"/>
<feature type="domain" description="Type II secretion system protein GspC N-terminal" evidence="10">
    <location>
        <begin position="37"/>
        <end position="167"/>
    </location>
</feature>
<evidence type="ECO:0000256" key="9">
    <source>
        <dbReference type="SAM" id="Phobius"/>
    </source>
</evidence>
<name>A0A1M4UF02_9GAMM</name>
<comment type="subcellular location">
    <subcellularLocation>
        <location evidence="1">Cell inner membrane</location>
    </subcellularLocation>
</comment>
<proteinExistence type="predicted"/>
<evidence type="ECO:0000256" key="2">
    <source>
        <dbReference type="ARBA" id="ARBA00022448"/>
    </source>
</evidence>
<gene>
    <name evidence="11" type="ORF">SAMN04487965_0137</name>
</gene>
<dbReference type="STRING" id="494016.SAMN04487965_0137"/>
<evidence type="ECO:0000256" key="4">
    <source>
        <dbReference type="ARBA" id="ARBA00022519"/>
    </source>
</evidence>
<reference evidence="12" key="1">
    <citation type="submission" date="2016-11" db="EMBL/GenBank/DDBJ databases">
        <authorList>
            <person name="Varghese N."/>
            <person name="Submissions S."/>
        </authorList>
    </citation>
    <scope>NUCLEOTIDE SEQUENCE [LARGE SCALE GENOMIC DNA]</scope>
    <source>
        <strain evidence="12">CGMCC 1.7063</strain>
    </source>
</reference>
<protein>
    <submittedName>
        <fullName evidence="11">Type IV pilus biogenesis</fullName>
    </submittedName>
</protein>
<evidence type="ECO:0000256" key="8">
    <source>
        <dbReference type="ARBA" id="ARBA00023136"/>
    </source>
</evidence>
<organism evidence="11 12">
    <name type="scientific">Microbulbifer donghaiensis</name>
    <dbReference type="NCBI Taxonomy" id="494016"/>
    <lineage>
        <taxon>Bacteria</taxon>
        <taxon>Pseudomonadati</taxon>
        <taxon>Pseudomonadota</taxon>
        <taxon>Gammaproteobacteria</taxon>
        <taxon>Cellvibrionales</taxon>
        <taxon>Microbulbiferaceae</taxon>
        <taxon>Microbulbifer</taxon>
    </lineage>
</organism>
<dbReference type="AlphaFoldDB" id="A0A1M4UF02"/>
<keyword evidence="6" id="KW-0653">Protein transport</keyword>
<evidence type="ECO:0000256" key="1">
    <source>
        <dbReference type="ARBA" id="ARBA00004533"/>
    </source>
</evidence>
<evidence type="ECO:0000256" key="5">
    <source>
        <dbReference type="ARBA" id="ARBA00022692"/>
    </source>
</evidence>
<accession>A0A1M4UF02</accession>
<keyword evidence="2" id="KW-0813">Transport</keyword>
<evidence type="ECO:0000256" key="3">
    <source>
        <dbReference type="ARBA" id="ARBA00022475"/>
    </source>
</evidence>
<dbReference type="Gene3D" id="2.30.30.830">
    <property type="match status" value="1"/>
</dbReference>
<dbReference type="Pfam" id="PF11356">
    <property type="entry name" value="T2SSC"/>
    <property type="match status" value="1"/>
</dbReference>
<evidence type="ECO:0000256" key="6">
    <source>
        <dbReference type="ARBA" id="ARBA00022927"/>
    </source>
</evidence>
<evidence type="ECO:0000313" key="11">
    <source>
        <dbReference type="EMBL" id="SHE55140.1"/>
    </source>
</evidence>
<feature type="transmembrane region" description="Helical" evidence="9">
    <location>
        <begin position="28"/>
        <end position="51"/>
    </location>
</feature>
<keyword evidence="4" id="KW-0997">Cell inner membrane</keyword>
<keyword evidence="8 9" id="KW-0472">Membrane</keyword>
<dbReference type="GO" id="GO:0015031">
    <property type="term" value="P:protein transport"/>
    <property type="evidence" value="ECO:0007669"/>
    <property type="project" value="UniProtKB-KW"/>
</dbReference>
<evidence type="ECO:0000256" key="7">
    <source>
        <dbReference type="ARBA" id="ARBA00022989"/>
    </source>
</evidence>
<keyword evidence="5 9" id="KW-0812">Transmembrane</keyword>
<keyword evidence="7 9" id="KW-1133">Transmembrane helix</keyword>
<sequence>MSPVKRAVGSIGARFAPREARRSLSRGATASVAVVSGWLFFNLLAYGSLLIPAGEEESLLAKRSSSAPRDQRIASLPNTPFFGRAPVKTEKQPEVDLTNIPITQLNLVLSGVLDNSSKDKASALVAEKGKPAQRLYVGDTLPGGAELYSVAVDHIILRRNGRMEKLTYPDEDGRPSVPLRNFTNYASQAAAISEASEAGRGEKQQSIRERLEELRKLARERRAEHQTN</sequence>
<dbReference type="GO" id="GO:0005886">
    <property type="term" value="C:plasma membrane"/>
    <property type="evidence" value="ECO:0007669"/>
    <property type="project" value="UniProtKB-SubCell"/>
</dbReference>
<keyword evidence="3" id="KW-1003">Cell membrane</keyword>
<dbReference type="InterPro" id="IPR024961">
    <property type="entry name" value="T2SS_GspC_N"/>
</dbReference>
<keyword evidence="12" id="KW-1185">Reference proteome</keyword>
<dbReference type="Proteomes" id="UP000184170">
    <property type="component" value="Unassembled WGS sequence"/>
</dbReference>
<dbReference type="EMBL" id="FQVA01000001">
    <property type="protein sequence ID" value="SHE55140.1"/>
    <property type="molecule type" value="Genomic_DNA"/>
</dbReference>